<dbReference type="InterPro" id="IPR047647">
    <property type="entry name" value="ISAs1_transpos"/>
</dbReference>
<proteinExistence type="predicted"/>
<accession>T0YKL6</accession>
<comment type="caution">
    <text evidence="2">The sequence shown here is derived from an EMBL/GenBank/DDBJ whole genome shotgun (WGS) entry which is preliminary data.</text>
</comment>
<evidence type="ECO:0000313" key="2">
    <source>
        <dbReference type="EMBL" id="EQD33673.1"/>
    </source>
</evidence>
<reference evidence="2" key="1">
    <citation type="submission" date="2013-08" db="EMBL/GenBank/DDBJ databases">
        <authorList>
            <person name="Mendez C."/>
            <person name="Richter M."/>
            <person name="Ferrer M."/>
            <person name="Sanchez J."/>
        </authorList>
    </citation>
    <scope>NUCLEOTIDE SEQUENCE</scope>
</reference>
<dbReference type="PANTHER" id="PTHR30298:SF0">
    <property type="entry name" value="PROTEIN YBFL-RELATED"/>
    <property type="match status" value="1"/>
</dbReference>
<name>T0YKL6_9ZZZZ</name>
<dbReference type="PANTHER" id="PTHR30298">
    <property type="entry name" value="H REPEAT-ASSOCIATED PREDICTED TRANSPOSASE"/>
    <property type="match status" value="1"/>
</dbReference>
<protein>
    <submittedName>
        <fullName evidence="2">Transposase tnpA</fullName>
    </submittedName>
</protein>
<feature type="region of interest" description="Disordered" evidence="1">
    <location>
        <begin position="128"/>
        <end position="148"/>
    </location>
</feature>
<reference evidence="2" key="2">
    <citation type="journal article" date="2014" name="ISME J.">
        <title>Microbial stratification in low pH oxic and suboxic macroscopic growths along an acid mine drainage.</title>
        <authorList>
            <person name="Mendez-Garcia C."/>
            <person name="Mesa V."/>
            <person name="Sprenger R.R."/>
            <person name="Richter M."/>
            <person name="Diez M.S."/>
            <person name="Solano J."/>
            <person name="Bargiela R."/>
            <person name="Golyshina O.V."/>
            <person name="Manteca A."/>
            <person name="Ramos J.L."/>
            <person name="Gallego J.R."/>
            <person name="Llorente I."/>
            <person name="Martins Dos Santos V.A."/>
            <person name="Jensen O.N."/>
            <person name="Pelaez A.I."/>
            <person name="Sanchez J."/>
            <person name="Ferrer M."/>
        </authorList>
    </citation>
    <scope>NUCLEOTIDE SEQUENCE</scope>
</reference>
<evidence type="ECO:0000256" key="1">
    <source>
        <dbReference type="SAM" id="MobiDB-lite"/>
    </source>
</evidence>
<gene>
    <name evidence="2" type="ORF">B1B_17487</name>
</gene>
<dbReference type="EMBL" id="AUZY01011680">
    <property type="protein sequence ID" value="EQD33673.1"/>
    <property type="molecule type" value="Genomic_DNA"/>
</dbReference>
<dbReference type="NCBIfam" id="NF033564">
    <property type="entry name" value="transpos_ISAs1"/>
    <property type="match status" value="1"/>
</dbReference>
<dbReference type="AlphaFoldDB" id="T0YKL6"/>
<feature type="non-terminal residue" evidence="2">
    <location>
        <position position="1"/>
    </location>
</feature>
<dbReference type="InterPro" id="IPR051698">
    <property type="entry name" value="Transposase_11-like"/>
</dbReference>
<organism evidence="2">
    <name type="scientific">mine drainage metagenome</name>
    <dbReference type="NCBI Taxonomy" id="410659"/>
    <lineage>
        <taxon>unclassified sequences</taxon>
        <taxon>metagenomes</taxon>
        <taxon>ecological metagenomes</taxon>
    </lineage>
</organism>
<sequence length="148" mass="16240">DYLQVALDGKTVRSSMNGEKRARHIVDVLLPGLKVAIAHREVDVKSNEISAIQPLCDPLDLEGKMVSLDAMHTQVELAKYLVEEKKADYVLTVKKNQPSLYEAIQEGERLGGLAFSPVRSVRQQRAMGALTHAPSSPRPVSMITSGMC</sequence>